<evidence type="ECO:0000313" key="1">
    <source>
        <dbReference type="EMBL" id="QSV47314.1"/>
    </source>
</evidence>
<dbReference type="Proteomes" id="UP000663651">
    <property type="component" value="Chromosome"/>
</dbReference>
<reference evidence="1 2" key="1">
    <citation type="submission" date="2021-03" db="EMBL/GenBank/DDBJ databases">
        <title>Geobacter metallireducens gen. nov. sp. nov., a microorganism capable of coupling the complete oxidation of organic compounds to the reduction of iron and other metals.</title>
        <authorList>
            <person name="Li Y."/>
        </authorList>
    </citation>
    <scope>NUCLEOTIDE SEQUENCE [LARGE SCALE GENOMIC DNA]</scope>
    <source>
        <strain evidence="1 2">Jerry-YX</strain>
    </source>
</reference>
<gene>
    <name evidence="1" type="ORF">JZM60_02775</name>
</gene>
<dbReference type="EMBL" id="CP071382">
    <property type="protein sequence ID" value="QSV47314.1"/>
    <property type="molecule type" value="Genomic_DNA"/>
</dbReference>
<dbReference type="InterPro" id="IPR025528">
    <property type="entry name" value="BrnA_antitoxin"/>
</dbReference>
<accession>A0ABX7Q7H8</accession>
<organism evidence="1 2">
    <name type="scientific">Geobacter benzoatilyticus</name>
    <dbReference type="NCBI Taxonomy" id="2815309"/>
    <lineage>
        <taxon>Bacteria</taxon>
        <taxon>Pseudomonadati</taxon>
        <taxon>Thermodesulfobacteriota</taxon>
        <taxon>Desulfuromonadia</taxon>
        <taxon>Geobacterales</taxon>
        <taxon>Geobacteraceae</taxon>
        <taxon>Geobacter</taxon>
    </lineage>
</organism>
<sequence length="105" mass="11664">MHDKYKDLDFTDAKPVGETPHLAKLQAEAGGKSRITMRVDNDVLATFKARAEMNGGNYQTLMNDALKQFAQGLRLTDVVREAIHETWESCLTARSTGRGKKLRAG</sequence>
<proteinExistence type="predicted"/>
<protein>
    <submittedName>
        <fullName evidence="1">BrnA antitoxin family protein</fullName>
    </submittedName>
</protein>
<keyword evidence="2" id="KW-1185">Reference proteome</keyword>
<name>A0ABX7Q7H8_9BACT</name>
<dbReference type="Pfam" id="PF14384">
    <property type="entry name" value="BrnA_antitoxin"/>
    <property type="match status" value="1"/>
</dbReference>
<evidence type="ECO:0000313" key="2">
    <source>
        <dbReference type="Proteomes" id="UP000663651"/>
    </source>
</evidence>